<dbReference type="Pfam" id="PF14166">
    <property type="entry name" value="YueH"/>
    <property type="match status" value="1"/>
</dbReference>
<keyword evidence="2" id="KW-1185">Reference proteome</keyword>
<proteinExistence type="predicted"/>
<dbReference type="InterPro" id="IPR020260">
    <property type="entry name" value="Uncharacterised_YueH"/>
</dbReference>
<reference evidence="2" key="1">
    <citation type="journal article" date="2019" name="Int. J. Syst. Evol. Microbiol.">
        <title>The Global Catalogue of Microorganisms (GCM) 10K type strain sequencing project: providing services to taxonomists for standard genome sequencing and annotation.</title>
        <authorList>
            <consortium name="The Broad Institute Genomics Platform"/>
            <consortium name="The Broad Institute Genome Sequencing Center for Infectious Disease"/>
            <person name="Wu L."/>
            <person name="Ma J."/>
        </authorList>
    </citation>
    <scope>NUCLEOTIDE SEQUENCE [LARGE SCALE GENOMIC DNA]</scope>
    <source>
        <strain evidence="2">KCTC 3913</strain>
    </source>
</reference>
<evidence type="ECO:0000313" key="2">
    <source>
        <dbReference type="Proteomes" id="UP001597506"/>
    </source>
</evidence>
<gene>
    <name evidence="1" type="ORF">ACFSUL_03455</name>
</gene>
<organism evidence="1 2">
    <name type="scientific">Bacillus seohaeanensis</name>
    <dbReference type="NCBI Taxonomy" id="284580"/>
    <lineage>
        <taxon>Bacteria</taxon>
        <taxon>Bacillati</taxon>
        <taxon>Bacillota</taxon>
        <taxon>Bacilli</taxon>
        <taxon>Bacillales</taxon>
        <taxon>Bacillaceae</taxon>
        <taxon>Bacillus</taxon>
    </lineage>
</organism>
<dbReference type="EMBL" id="JBHUMF010000008">
    <property type="protein sequence ID" value="MFD2679804.1"/>
    <property type="molecule type" value="Genomic_DNA"/>
</dbReference>
<comment type="caution">
    <text evidence="1">The sequence shown here is derived from an EMBL/GenBank/DDBJ whole genome shotgun (WGS) entry which is preliminary data.</text>
</comment>
<sequence>MKVRKIFFDSEEKKVFIHENKKEEYIMVAIPELHWSIDFTYDEEDVQRKIYATLIGNIDEQEAEALSARIYQWTREM</sequence>
<dbReference type="RefSeq" id="WP_377932735.1">
    <property type="nucleotide sequence ID" value="NZ_JBHUMF010000008.1"/>
</dbReference>
<name>A0ABW5RNQ7_9BACI</name>
<dbReference type="Proteomes" id="UP001597506">
    <property type="component" value="Unassembled WGS sequence"/>
</dbReference>
<evidence type="ECO:0000313" key="1">
    <source>
        <dbReference type="EMBL" id="MFD2679804.1"/>
    </source>
</evidence>
<accession>A0ABW5RNQ7</accession>
<protein>
    <submittedName>
        <fullName evidence="1">YueH family protein</fullName>
    </submittedName>
</protein>